<evidence type="ECO:0000313" key="1">
    <source>
        <dbReference type="EMBL" id="ETX04605.1"/>
    </source>
</evidence>
<evidence type="ECO:0000313" key="2">
    <source>
        <dbReference type="Proteomes" id="UP000019140"/>
    </source>
</evidence>
<dbReference type="AlphaFoldDB" id="W4M334"/>
<protein>
    <submittedName>
        <fullName evidence="1">Uncharacterized protein</fullName>
    </submittedName>
</protein>
<comment type="caution">
    <text evidence="1">The sequence shown here is derived from an EMBL/GenBank/DDBJ whole genome shotgun (WGS) entry which is preliminary data.</text>
</comment>
<gene>
    <name evidence="1" type="ORF">ETSY2_27865</name>
</gene>
<sequence>MAPEQTTLEQVVEFARQLTPREKAQLIAQLIPDVEAMLAQVDAERKPLRSVYG</sequence>
<organism evidence="1 2">
    <name type="scientific">Candidatus Entotheonella gemina</name>
    <dbReference type="NCBI Taxonomy" id="1429439"/>
    <lineage>
        <taxon>Bacteria</taxon>
        <taxon>Pseudomonadati</taxon>
        <taxon>Nitrospinota/Tectimicrobiota group</taxon>
        <taxon>Candidatus Tectimicrobiota</taxon>
        <taxon>Candidatus Entotheonellia</taxon>
        <taxon>Candidatus Entotheonellales</taxon>
        <taxon>Candidatus Entotheonellaceae</taxon>
        <taxon>Candidatus Entotheonella</taxon>
    </lineage>
</organism>
<name>W4M334_9BACT</name>
<keyword evidence="2" id="KW-1185">Reference proteome</keyword>
<reference evidence="1 2" key="1">
    <citation type="journal article" date="2014" name="Nature">
        <title>An environmental bacterial taxon with a large and distinct metabolic repertoire.</title>
        <authorList>
            <person name="Wilson M.C."/>
            <person name="Mori T."/>
            <person name="Ruckert C."/>
            <person name="Uria A.R."/>
            <person name="Helf M.J."/>
            <person name="Takada K."/>
            <person name="Gernert C."/>
            <person name="Steffens U.A."/>
            <person name="Heycke N."/>
            <person name="Schmitt S."/>
            <person name="Rinke C."/>
            <person name="Helfrich E.J."/>
            <person name="Brachmann A.O."/>
            <person name="Gurgui C."/>
            <person name="Wakimoto T."/>
            <person name="Kracht M."/>
            <person name="Crusemann M."/>
            <person name="Hentschel U."/>
            <person name="Abe I."/>
            <person name="Matsunaga S."/>
            <person name="Kalinowski J."/>
            <person name="Takeyama H."/>
            <person name="Piel J."/>
        </authorList>
    </citation>
    <scope>NUCLEOTIDE SEQUENCE [LARGE SCALE GENOMIC DNA]</scope>
    <source>
        <strain evidence="2">TSY2</strain>
    </source>
</reference>
<proteinExistence type="predicted"/>
<dbReference type="HOGENOM" id="CLU_3059656_0_0_7"/>
<accession>W4M334</accession>
<dbReference type="Proteomes" id="UP000019140">
    <property type="component" value="Unassembled WGS sequence"/>
</dbReference>
<dbReference type="EMBL" id="AZHX01001180">
    <property type="protein sequence ID" value="ETX04605.1"/>
    <property type="molecule type" value="Genomic_DNA"/>
</dbReference>